<feature type="domain" description="EF-hand" evidence="3">
    <location>
        <begin position="28"/>
        <end position="63"/>
    </location>
</feature>
<gene>
    <name evidence="4" type="ORF">LOTGIDRAFT_152847</name>
</gene>
<dbReference type="CTD" id="20235800"/>
<dbReference type="Gene3D" id="1.10.238.10">
    <property type="entry name" value="EF-hand"/>
    <property type="match status" value="1"/>
</dbReference>
<dbReference type="OMA" id="SILRCYM"/>
<dbReference type="EMBL" id="KB201304">
    <property type="protein sequence ID" value="ESO97754.1"/>
    <property type="molecule type" value="Genomic_DNA"/>
</dbReference>
<dbReference type="GO" id="GO:0005509">
    <property type="term" value="F:calcium ion binding"/>
    <property type="evidence" value="ECO:0007669"/>
    <property type="project" value="InterPro"/>
</dbReference>
<dbReference type="PROSITE" id="PS00018">
    <property type="entry name" value="EF_HAND_1"/>
    <property type="match status" value="2"/>
</dbReference>
<name>V4C7R7_LOTGI</name>
<evidence type="ECO:0000313" key="5">
    <source>
        <dbReference type="Proteomes" id="UP000030746"/>
    </source>
</evidence>
<dbReference type="InterPro" id="IPR002048">
    <property type="entry name" value="EF_hand_dom"/>
</dbReference>
<dbReference type="KEGG" id="lgi:LOTGIDRAFT_152847"/>
<dbReference type="InterPro" id="IPR011992">
    <property type="entry name" value="EF-hand-dom_pair"/>
</dbReference>
<dbReference type="InterPro" id="IPR018247">
    <property type="entry name" value="EF_Hand_1_Ca_BS"/>
</dbReference>
<evidence type="ECO:0000313" key="4">
    <source>
        <dbReference type="EMBL" id="ESO97754.1"/>
    </source>
</evidence>
<evidence type="ECO:0000256" key="2">
    <source>
        <dbReference type="SAM" id="SignalP"/>
    </source>
</evidence>
<dbReference type="SUPFAM" id="SSF47473">
    <property type="entry name" value="EF-hand"/>
    <property type="match status" value="1"/>
</dbReference>
<organism evidence="4 5">
    <name type="scientific">Lottia gigantea</name>
    <name type="common">Giant owl limpet</name>
    <dbReference type="NCBI Taxonomy" id="225164"/>
    <lineage>
        <taxon>Eukaryota</taxon>
        <taxon>Metazoa</taxon>
        <taxon>Spiralia</taxon>
        <taxon>Lophotrochozoa</taxon>
        <taxon>Mollusca</taxon>
        <taxon>Gastropoda</taxon>
        <taxon>Patellogastropoda</taxon>
        <taxon>Lottioidea</taxon>
        <taxon>Lottiidae</taxon>
        <taxon>Lottia</taxon>
    </lineage>
</organism>
<proteinExistence type="predicted"/>
<dbReference type="PROSITE" id="PS50222">
    <property type="entry name" value="EF_HAND_2"/>
    <property type="match status" value="2"/>
</dbReference>
<dbReference type="GeneID" id="20235800"/>
<accession>V4C7R7</accession>
<sequence>MIAFICVLGFISGCLAAPCTHTNSAEHTEEQVIARVIALADHNNDGILSVTDLAAYFVINFDHNHNSEVDKNEFILQWHETFHDEKAFAEHVFTHFDTNADNVLNLSDLFALNIRLDTDGNGTVTNKELESYLQLIYNAC</sequence>
<dbReference type="AlphaFoldDB" id="V4C7R7"/>
<dbReference type="Proteomes" id="UP000030746">
    <property type="component" value="Unassembled WGS sequence"/>
</dbReference>
<evidence type="ECO:0000256" key="1">
    <source>
        <dbReference type="ARBA" id="ARBA00022837"/>
    </source>
</evidence>
<feature type="chain" id="PRO_5004719865" description="EF-hand domain-containing protein" evidence="2">
    <location>
        <begin position="17"/>
        <end position="140"/>
    </location>
</feature>
<dbReference type="HOGENOM" id="CLU_1827491_0_0_1"/>
<feature type="domain" description="EF-hand" evidence="3">
    <location>
        <begin position="116"/>
        <end position="139"/>
    </location>
</feature>
<keyword evidence="5" id="KW-1185">Reference proteome</keyword>
<evidence type="ECO:0000259" key="3">
    <source>
        <dbReference type="PROSITE" id="PS50222"/>
    </source>
</evidence>
<keyword evidence="2" id="KW-0732">Signal</keyword>
<keyword evidence="1" id="KW-0106">Calcium</keyword>
<dbReference type="OrthoDB" id="6143025at2759"/>
<protein>
    <recommendedName>
        <fullName evidence="3">EF-hand domain-containing protein</fullName>
    </recommendedName>
</protein>
<feature type="signal peptide" evidence="2">
    <location>
        <begin position="1"/>
        <end position="16"/>
    </location>
</feature>
<reference evidence="4 5" key="1">
    <citation type="journal article" date="2013" name="Nature">
        <title>Insights into bilaterian evolution from three spiralian genomes.</title>
        <authorList>
            <person name="Simakov O."/>
            <person name="Marletaz F."/>
            <person name="Cho S.J."/>
            <person name="Edsinger-Gonzales E."/>
            <person name="Havlak P."/>
            <person name="Hellsten U."/>
            <person name="Kuo D.H."/>
            <person name="Larsson T."/>
            <person name="Lv J."/>
            <person name="Arendt D."/>
            <person name="Savage R."/>
            <person name="Osoegawa K."/>
            <person name="de Jong P."/>
            <person name="Grimwood J."/>
            <person name="Chapman J.A."/>
            <person name="Shapiro H."/>
            <person name="Aerts A."/>
            <person name="Otillar R.P."/>
            <person name="Terry A.Y."/>
            <person name="Boore J.L."/>
            <person name="Grigoriev I.V."/>
            <person name="Lindberg D.R."/>
            <person name="Seaver E.C."/>
            <person name="Weisblat D.A."/>
            <person name="Putnam N.H."/>
            <person name="Rokhsar D.S."/>
        </authorList>
    </citation>
    <scope>NUCLEOTIDE SEQUENCE [LARGE SCALE GENOMIC DNA]</scope>
</reference>
<dbReference type="RefSeq" id="XP_009051604.1">
    <property type="nucleotide sequence ID" value="XM_009053356.1"/>
</dbReference>